<dbReference type="AlphaFoldDB" id="A0A0E9QJJ1"/>
<sequence>MSFTLRCTTRVKGVHQQSCTHFISDRISICGYTEQVFCNKLRNHAQLYSLN</sequence>
<accession>A0A0E9QJJ1</accession>
<organism evidence="1">
    <name type="scientific">Anguilla anguilla</name>
    <name type="common">European freshwater eel</name>
    <name type="synonym">Muraena anguilla</name>
    <dbReference type="NCBI Taxonomy" id="7936"/>
    <lineage>
        <taxon>Eukaryota</taxon>
        <taxon>Metazoa</taxon>
        <taxon>Chordata</taxon>
        <taxon>Craniata</taxon>
        <taxon>Vertebrata</taxon>
        <taxon>Euteleostomi</taxon>
        <taxon>Actinopterygii</taxon>
        <taxon>Neopterygii</taxon>
        <taxon>Teleostei</taxon>
        <taxon>Anguilliformes</taxon>
        <taxon>Anguillidae</taxon>
        <taxon>Anguilla</taxon>
    </lineage>
</organism>
<reference evidence="1" key="2">
    <citation type="journal article" date="2015" name="Fish Shellfish Immunol.">
        <title>Early steps in the European eel (Anguilla anguilla)-Vibrio vulnificus interaction in the gills: Role of the RtxA13 toxin.</title>
        <authorList>
            <person name="Callol A."/>
            <person name="Pajuelo D."/>
            <person name="Ebbesson L."/>
            <person name="Teles M."/>
            <person name="MacKenzie S."/>
            <person name="Amaro C."/>
        </authorList>
    </citation>
    <scope>NUCLEOTIDE SEQUENCE</scope>
</reference>
<name>A0A0E9QJJ1_ANGAN</name>
<dbReference type="EMBL" id="GBXM01091516">
    <property type="protein sequence ID" value="JAH17061.1"/>
    <property type="molecule type" value="Transcribed_RNA"/>
</dbReference>
<evidence type="ECO:0000313" key="1">
    <source>
        <dbReference type="EMBL" id="JAH17061.1"/>
    </source>
</evidence>
<protein>
    <submittedName>
        <fullName evidence="1">Uncharacterized protein</fullName>
    </submittedName>
</protein>
<reference evidence="1" key="1">
    <citation type="submission" date="2014-11" db="EMBL/GenBank/DDBJ databases">
        <authorList>
            <person name="Amaro Gonzalez C."/>
        </authorList>
    </citation>
    <scope>NUCLEOTIDE SEQUENCE</scope>
</reference>
<proteinExistence type="predicted"/>